<dbReference type="Proteomes" id="UP000266841">
    <property type="component" value="Unassembled WGS sequence"/>
</dbReference>
<dbReference type="PANTHER" id="PTHR14119:SF3">
    <property type="entry name" value="ISOCHORISMATASE DOMAIN-CONTAINING PROTEIN 2"/>
    <property type="match status" value="1"/>
</dbReference>
<dbReference type="AlphaFoldDB" id="K0T4T1"/>
<evidence type="ECO:0000313" key="3">
    <source>
        <dbReference type="EMBL" id="EJK72134.1"/>
    </source>
</evidence>
<dbReference type="eggNOG" id="KOG4044">
    <property type="taxonomic scope" value="Eukaryota"/>
</dbReference>
<dbReference type="PANTHER" id="PTHR14119">
    <property type="entry name" value="HYDROLASE"/>
    <property type="match status" value="1"/>
</dbReference>
<dbReference type="Gene3D" id="3.40.50.850">
    <property type="entry name" value="Isochorismatase-like"/>
    <property type="match status" value="1"/>
</dbReference>
<dbReference type="EMBL" id="AGNL01006313">
    <property type="protein sequence ID" value="EJK72134.1"/>
    <property type="molecule type" value="Genomic_DNA"/>
</dbReference>
<dbReference type="InterPro" id="IPR036380">
    <property type="entry name" value="Isochorismatase-like_sf"/>
</dbReference>
<keyword evidence="4" id="KW-1185">Reference proteome</keyword>
<dbReference type="OrthoDB" id="269496at2759"/>
<reference evidence="3 4" key="1">
    <citation type="journal article" date="2012" name="Genome Biol.">
        <title>Genome and low-iron response of an oceanic diatom adapted to chronic iron limitation.</title>
        <authorList>
            <person name="Lommer M."/>
            <person name="Specht M."/>
            <person name="Roy A.S."/>
            <person name="Kraemer L."/>
            <person name="Andreson R."/>
            <person name="Gutowska M.A."/>
            <person name="Wolf J."/>
            <person name="Bergner S.V."/>
            <person name="Schilhabel M.B."/>
            <person name="Klostermeier U.C."/>
            <person name="Beiko R.G."/>
            <person name="Rosenstiel P."/>
            <person name="Hippler M."/>
            <person name="Laroche J."/>
        </authorList>
    </citation>
    <scope>NUCLEOTIDE SEQUENCE [LARGE SCALE GENOMIC DNA]</scope>
    <source>
        <strain evidence="3 4">CCMP1005</strain>
    </source>
</reference>
<sequence>APRPGLVFPTALEAACDTLSYVRAEIESHLIWKVRRDDGQELLDEGLAYLAPRTPIQPNILLANLTVRELCSGWKEMRPRFASLFILQLFATISPSSSFVTDPSFMNRNNKRTKIGNNYSNCNTMSLQAAARSVGKLSPSNSVLLVCDVQERFRPLISKMETVINTTKFMTGVAKKLHIPMVATEQYSKVFGKTIPDSFADPSDIGSTSCPVFEKKKFSMITDEVASHLESLGRSSYLLVGIEAHVCLQQTALDLLEAGNDVHIVADGVSSQQTYDREMALRRLETSGAFLTTAQSAAFMLLGSADHADFKAVSKLVKAHMALPNEFNE</sequence>
<accession>K0T4T1</accession>
<evidence type="ECO:0000259" key="2">
    <source>
        <dbReference type="Pfam" id="PF00857"/>
    </source>
</evidence>
<comment type="similarity">
    <text evidence="1">Belongs to the isochorismatase family.</text>
</comment>
<organism evidence="3 4">
    <name type="scientific">Thalassiosira oceanica</name>
    <name type="common">Marine diatom</name>
    <dbReference type="NCBI Taxonomy" id="159749"/>
    <lineage>
        <taxon>Eukaryota</taxon>
        <taxon>Sar</taxon>
        <taxon>Stramenopiles</taxon>
        <taxon>Ochrophyta</taxon>
        <taxon>Bacillariophyta</taxon>
        <taxon>Coscinodiscophyceae</taxon>
        <taxon>Thalassiosirophycidae</taxon>
        <taxon>Thalassiosirales</taxon>
        <taxon>Thalassiosiraceae</taxon>
        <taxon>Thalassiosira</taxon>
    </lineage>
</organism>
<comment type="caution">
    <text evidence="3">The sequence shown here is derived from an EMBL/GenBank/DDBJ whole genome shotgun (WGS) entry which is preliminary data.</text>
</comment>
<protein>
    <recommendedName>
        <fullName evidence="2">Isochorismatase-like domain-containing protein</fullName>
    </recommendedName>
</protein>
<evidence type="ECO:0000313" key="4">
    <source>
        <dbReference type="Proteomes" id="UP000266841"/>
    </source>
</evidence>
<feature type="non-terminal residue" evidence="3">
    <location>
        <position position="1"/>
    </location>
</feature>
<dbReference type="InterPro" id="IPR050993">
    <property type="entry name" value="Isochorismatase_domain"/>
</dbReference>
<name>K0T4T1_THAOC</name>
<evidence type="ECO:0000256" key="1">
    <source>
        <dbReference type="ARBA" id="ARBA00006336"/>
    </source>
</evidence>
<dbReference type="Pfam" id="PF00857">
    <property type="entry name" value="Isochorismatase"/>
    <property type="match status" value="1"/>
</dbReference>
<gene>
    <name evidence="3" type="ORF">THAOC_06363</name>
</gene>
<dbReference type="InterPro" id="IPR000868">
    <property type="entry name" value="Isochorismatase-like_dom"/>
</dbReference>
<feature type="domain" description="Isochorismatase-like" evidence="2">
    <location>
        <begin position="142"/>
        <end position="295"/>
    </location>
</feature>
<proteinExistence type="inferred from homology"/>
<dbReference type="SUPFAM" id="SSF52499">
    <property type="entry name" value="Isochorismatase-like hydrolases"/>
    <property type="match status" value="1"/>
</dbReference>